<protein>
    <recommendedName>
        <fullName evidence="3 6">Flagellar basal-body rod protein FlgG</fullName>
    </recommendedName>
    <alternativeName>
        <fullName evidence="5 7">Distal rod protein</fullName>
    </alternativeName>
</protein>
<proteinExistence type="inferred from homology"/>
<organism evidence="12 13">
    <name type="scientific">Bordetella pseudohinzii</name>
    <dbReference type="NCBI Taxonomy" id="1331258"/>
    <lineage>
        <taxon>Bacteria</taxon>
        <taxon>Pseudomonadati</taxon>
        <taxon>Pseudomonadota</taxon>
        <taxon>Betaproteobacteria</taxon>
        <taxon>Burkholderiales</taxon>
        <taxon>Alcaligenaceae</taxon>
        <taxon>Bordetella</taxon>
    </lineage>
</organism>
<reference evidence="12 13" key="1">
    <citation type="submission" date="2015-09" db="EMBL/GenBank/DDBJ databases">
        <authorList>
            <person name="Jackson K.R."/>
            <person name="Lunt B.L."/>
            <person name="Fisher J.N.B."/>
            <person name="Gardner A.V."/>
            <person name="Bailey M.E."/>
            <person name="Deus L.M."/>
            <person name="Earl A.S."/>
            <person name="Gibby P.D."/>
            <person name="Hartmann K.A."/>
            <person name="Liu J.E."/>
            <person name="Manci A.M."/>
            <person name="Nielsen D.A."/>
            <person name="Solomon M.B."/>
            <person name="Breakwell D.P."/>
            <person name="Burnett S.H."/>
            <person name="Grose J.H."/>
        </authorList>
    </citation>
    <scope>NUCLEOTIDE SEQUENCE [LARGE SCALE GENOMIC DNA]</scope>
    <source>
        <strain evidence="12 13">2789STDY5608636</strain>
    </source>
</reference>
<dbReference type="PANTHER" id="PTHR30435:SF19">
    <property type="entry name" value="FLAGELLAR BASAL-BODY ROD PROTEIN FLGG"/>
    <property type="match status" value="1"/>
</dbReference>
<dbReference type="Pfam" id="PF22692">
    <property type="entry name" value="LlgE_F_G_D1"/>
    <property type="match status" value="1"/>
</dbReference>
<dbReference type="Pfam" id="PF00460">
    <property type="entry name" value="Flg_bb_rod"/>
    <property type="match status" value="1"/>
</dbReference>
<dbReference type="InterPro" id="IPR053967">
    <property type="entry name" value="LlgE_F_G-like_D1"/>
</dbReference>
<dbReference type="InterPro" id="IPR020013">
    <property type="entry name" value="Flagellar_FlgE/F/G"/>
</dbReference>
<dbReference type="PANTHER" id="PTHR30435">
    <property type="entry name" value="FLAGELLAR PROTEIN"/>
    <property type="match status" value="1"/>
</dbReference>
<dbReference type="OrthoDB" id="9804559at2"/>
<keyword evidence="14" id="KW-1185">Reference proteome</keyword>
<evidence type="ECO:0000313" key="11">
    <source>
        <dbReference type="EMBL" id="ANY15984.1"/>
    </source>
</evidence>
<dbReference type="RefSeq" id="WP_043208466.1">
    <property type="nucleotide sequence ID" value="NZ_CAJGUP010000127.1"/>
</dbReference>
<feature type="domain" description="Flagellar basal body rod protein N-terminal" evidence="8">
    <location>
        <begin position="10"/>
        <end position="35"/>
    </location>
</feature>
<evidence type="ECO:0000256" key="2">
    <source>
        <dbReference type="ARBA" id="ARBA00009677"/>
    </source>
</evidence>
<dbReference type="InterPro" id="IPR037925">
    <property type="entry name" value="FlgE/F/G-like"/>
</dbReference>
<gene>
    <name evidence="12" type="primary">flgG</name>
    <name evidence="11" type="ORF">BBN53_08805</name>
    <name evidence="12" type="ORF">ERS370011_04221</name>
</gene>
<evidence type="ECO:0000256" key="3">
    <source>
        <dbReference type="ARBA" id="ARBA00017948"/>
    </source>
</evidence>
<dbReference type="GO" id="GO:0071978">
    <property type="term" value="P:bacterial-type flagellum-dependent swarming motility"/>
    <property type="evidence" value="ECO:0007669"/>
    <property type="project" value="TreeGrafter"/>
</dbReference>
<evidence type="ECO:0000256" key="4">
    <source>
        <dbReference type="ARBA" id="ARBA00023143"/>
    </source>
</evidence>
<keyword evidence="11" id="KW-0969">Cilium</keyword>
<dbReference type="Proteomes" id="UP000092950">
    <property type="component" value="Chromosome"/>
</dbReference>
<keyword evidence="4 7" id="KW-0975">Bacterial flagellum</keyword>
<evidence type="ECO:0000313" key="13">
    <source>
        <dbReference type="Proteomes" id="UP000053096"/>
    </source>
</evidence>
<comment type="similarity">
    <text evidence="2 7">Belongs to the flagella basal body rod proteins family.</text>
</comment>
<feature type="domain" description="Flagellar basal-body/hook protein C-terminal" evidence="9">
    <location>
        <begin position="216"/>
        <end position="261"/>
    </location>
</feature>
<dbReference type="InterPro" id="IPR012834">
    <property type="entry name" value="FlgG_G_neg"/>
</dbReference>
<evidence type="ECO:0000256" key="1">
    <source>
        <dbReference type="ARBA" id="ARBA00004117"/>
    </source>
</evidence>
<keyword evidence="11" id="KW-0282">Flagellum</keyword>
<sequence>MMRSLWISKTGLEGQQTSMDVISNNLANVQTNGFKRGRAVFQDLMYQTLRQPGAQVGDANQLPTGLQLGTGARVAATQRLHSEGNLNNTGAEMDVAIQGRGFFQVDLPDGTQAYTRDGGLGVDQNGQLTTVGGYVIQPPINVPDNALSLTIGKDGTVSVTQPGNAGVNVQIGQLQLATFINPGGLQNVGENLYLETDSSGPANLLQPGVDGAGSLMQNYVETSNVNVAEELVNMITTQRAYEMNSKAVKTSDEMLARLTQL</sequence>
<evidence type="ECO:0000313" key="14">
    <source>
        <dbReference type="Proteomes" id="UP000092950"/>
    </source>
</evidence>
<dbReference type="Pfam" id="PF06429">
    <property type="entry name" value="Flg_bbr_C"/>
    <property type="match status" value="1"/>
</dbReference>
<evidence type="ECO:0000313" key="12">
    <source>
        <dbReference type="EMBL" id="CUJ19472.1"/>
    </source>
</evidence>
<dbReference type="Proteomes" id="UP000053096">
    <property type="component" value="Unassembled WGS sequence"/>
</dbReference>
<dbReference type="GO" id="GO:0009426">
    <property type="term" value="C:bacterial-type flagellum basal body, distal rod"/>
    <property type="evidence" value="ECO:0007669"/>
    <property type="project" value="UniProtKB-UniRule"/>
</dbReference>
<reference evidence="11 14" key="2">
    <citation type="submission" date="2016-07" db="EMBL/GenBank/DDBJ databases">
        <title>Complete genome sequences of Bordetella pseudohinzii.</title>
        <authorList>
            <person name="Spilker T."/>
            <person name="Darrah R."/>
            <person name="LiPuma J.J."/>
        </authorList>
    </citation>
    <scope>NUCLEOTIDE SEQUENCE [LARGE SCALE GENOMIC DNA]</scope>
    <source>
        <strain evidence="11 14">HI4681</strain>
    </source>
</reference>
<feature type="domain" description="Flagellar hook protein FlgE/F/G-like D1" evidence="10">
    <location>
        <begin position="96"/>
        <end position="159"/>
    </location>
</feature>
<evidence type="ECO:0000259" key="9">
    <source>
        <dbReference type="Pfam" id="PF06429"/>
    </source>
</evidence>
<evidence type="ECO:0000259" key="8">
    <source>
        <dbReference type="Pfam" id="PF00460"/>
    </source>
</evidence>
<dbReference type="SUPFAM" id="SSF117143">
    <property type="entry name" value="Flagellar hook protein flgE"/>
    <property type="match status" value="1"/>
</dbReference>
<evidence type="ECO:0000256" key="5">
    <source>
        <dbReference type="ARBA" id="ARBA00032912"/>
    </source>
</evidence>
<dbReference type="AlphaFoldDB" id="A0A0J6BPZ2"/>
<accession>A0A0J6BPZ2</accession>
<dbReference type="NCBIfam" id="TIGR02488">
    <property type="entry name" value="flgG_G_neg"/>
    <property type="match status" value="1"/>
</dbReference>
<name>A0A0J6BPZ2_9BORD</name>
<accession>A0A0M9IL49</accession>
<dbReference type="NCBIfam" id="TIGR03506">
    <property type="entry name" value="FlgEFG_subfam"/>
    <property type="match status" value="2"/>
</dbReference>
<dbReference type="InterPro" id="IPR001444">
    <property type="entry name" value="Flag_bb_rod_N"/>
</dbReference>
<dbReference type="InterPro" id="IPR010930">
    <property type="entry name" value="Flg_bb/hook_C_dom"/>
</dbReference>
<comment type="subcellular location">
    <subcellularLocation>
        <location evidence="1 7">Bacterial flagellum basal body</location>
    </subcellularLocation>
</comment>
<comment type="subunit">
    <text evidence="7">The basal body constitutes a major portion of the flagellar organelle and consists of four rings (L,P,S, and M) mounted on a central rod. The rod consists of about 26 subunits of FlgG in the distal portion, and FlgB, FlgC and FlgF are thought to build up the proximal portion of the rod with about 6 subunits each.</text>
</comment>
<dbReference type="EMBL" id="CYTV01000023">
    <property type="protein sequence ID" value="CUJ19472.1"/>
    <property type="molecule type" value="Genomic_DNA"/>
</dbReference>
<dbReference type="EMBL" id="CP016440">
    <property type="protein sequence ID" value="ANY15984.1"/>
    <property type="molecule type" value="Genomic_DNA"/>
</dbReference>
<evidence type="ECO:0000256" key="7">
    <source>
        <dbReference type="RuleBase" id="RU362116"/>
    </source>
</evidence>
<keyword evidence="11" id="KW-0966">Cell projection</keyword>
<dbReference type="KEGG" id="bpdz:BBN53_08805"/>
<evidence type="ECO:0000259" key="10">
    <source>
        <dbReference type="Pfam" id="PF22692"/>
    </source>
</evidence>
<evidence type="ECO:0000256" key="6">
    <source>
        <dbReference type="NCBIfam" id="TIGR02488"/>
    </source>
</evidence>